<evidence type="ECO:0000313" key="2">
    <source>
        <dbReference type="Proteomes" id="UP000438429"/>
    </source>
</evidence>
<dbReference type="EMBL" id="VEVO01000007">
    <property type="protein sequence ID" value="KAF0040079.1"/>
    <property type="molecule type" value="Genomic_DNA"/>
</dbReference>
<name>A0A6A4T581_SCOMX</name>
<protein>
    <submittedName>
        <fullName evidence="1">Uncharacterized protein</fullName>
    </submittedName>
</protein>
<comment type="caution">
    <text evidence="1">The sequence shown here is derived from an EMBL/GenBank/DDBJ whole genome shotgun (WGS) entry which is preliminary data.</text>
</comment>
<organism evidence="1 2">
    <name type="scientific">Scophthalmus maximus</name>
    <name type="common">Turbot</name>
    <name type="synonym">Psetta maxima</name>
    <dbReference type="NCBI Taxonomy" id="52904"/>
    <lineage>
        <taxon>Eukaryota</taxon>
        <taxon>Metazoa</taxon>
        <taxon>Chordata</taxon>
        <taxon>Craniata</taxon>
        <taxon>Vertebrata</taxon>
        <taxon>Euteleostomi</taxon>
        <taxon>Actinopterygii</taxon>
        <taxon>Neopterygii</taxon>
        <taxon>Teleostei</taxon>
        <taxon>Neoteleostei</taxon>
        <taxon>Acanthomorphata</taxon>
        <taxon>Carangaria</taxon>
        <taxon>Pleuronectiformes</taxon>
        <taxon>Pleuronectoidei</taxon>
        <taxon>Scophthalmidae</taxon>
        <taxon>Scophthalmus</taxon>
    </lineage>
</organism>
<evidence type="ECO:0000313" key="1">
    <source>
        <dbReference type="EMBL" id="KAF0040079.1"/>
    </source>
</evidence>
<reference evidence="1 2" key="1">
    <citation type="submission" date="2019-06" db="EMBL/GenBank/DDBJ databases">
        <title>Draft genomes of female and male turbot (Scophthalmus maximus).</title>
        <authorList>
            <person name="Xu H."/>
            <person name="Xu X.-W."/>
            <person name="Shao C."/>
            <person name="Chen S."/>
        </authorList>
    </citation>
    <scope>NUCLEOTIDE SEQUENCE [LARGE SCALE GENOMIC DNA]</scope>
    <source>
        <strain evidence="1">Ysfricsl-2016a</strain>
        <tissue evidence="1">Blood</tissue>
    </source>
</reference>
<dbReference type="Proteomes" id="UP000438429">
    <property type="component" value="Unassembled WGS sequence"/>
</dbReference>
<accession>A0A6A4T581</accession>
<sequence>MATGRYYFNSQAKYLMRNCRQLHSSSSLQYVCSVVRIQWHRYDHERRSRERRVERSLVFSPQLTVRRLRLENIAGCLASLLACVSPPRTPLAATMHLSRQLPIDCLAAALIVRNINVCPYPLAAH</sequence>
<proteinExistence type="predicted"/>
<dbReference type="AlphaFoldDB" id="A0A6A4T581"/>
<gene>
    <name evidence="1" type="ORF">F2P81_008314</name>
</gene>